<dbReference type="PANTHER" id="PTHR12534:SF0">
    <property type="entry name" value="SMALL RIBOSOMAL SUBUNIT PROTEIN US2M"/>
    <property type="match status" value="1"/>
</dbReference>
<accession>A0A9Q9B1W0</accession>
<evidence type="ECO:0000256" key="1">
    <source>
        <dbReference type="ARBA" id="ARBA00006242"/>
    </source>
</evidence>
<comment type="similarity">
    <text evidence="1">Belongs to the universal ribosomal protein uS2 family.</text>
</comment>
<dbReference type="GO" id="GO:0005763">
    <property type="term" value="C:mitochondrial small ribosomal subunit"/>
    <property type="evidence" value="ECO:0007669"/>
    <property type="project" value="TreeGrafter"/>
</dbReference>
<dbReference type="PANTHER" id="PTHR12534">
    <property type="entry name" value="30S RIBOSOMAL PROTEIN S2 PROKARYOTIC AND ORGANELLAR"/>
    <property type="match status" value="1"/>
</dbReference>
<dbReference type="SUPFAM" id="SSF52313">
    <property type="entry name" value="Ribosomal protein S2"/>
    <property type="match status" value="1"/>
</dbReference>
<evidence type="ECO:0000256" key="2">
    <source>
        <dbReference type="ARBA" id="ARBA00022980"/>
    </source>
</evidence>
<evidence type="ECO:0000313" key="6">
    <source>
        <dbReference type="Proteomes" id="UP001056384"/>
    </source>
</evidence>
<feature type="compositionally biased region" description="Polar residues" evidence="4">
    <location>
        <begin position="516"/>
        <end position="534"/>
    </location>
</feature>
<dbReference type="NCBIfam" id="TIGR01011">
    <property type="entry name" value="rpsB_bact"/>
    <property type="match status" value="1"/>
</dbReference>
<keyword evidence="3" id="KW-0687">Ribonucleoprotein</keyword>
<keyword evidence="6" id="KW-1185">Reference proteome</keyword>
<dbReference type="GO" id="GO:0006412">
    <property type="term" value="P:translation"/>
    <property type="evidence" value="ECO:0007669"/>
    <property type="project" value="InterPro"/>
</dbReference>
<dbReference type="Proteomes" id="UP001056384">
    <property type="component" value="Chromosome 12"/>
</dbReference>
<dbReference type="EMBL" id="CP099429">
    <property type="protein sequence ID" value="USW59454.1"/>
    <property type="molecule type" value="Genomic_DNA"/>
</dbReference>
<dbReference type="InterPro" id="IPR001865">
    <property type="entry name" value="Ribosomal_uS2"/>
</dbReference>
<dbReference type="InterPro" id="IPR023591">
    <property type="entry name" value="Ribosomal_uS2_flav_dom_sf"/>
</dbReference>
<dbReference type="InterPro" id="IPR005706">
    <property type="entry name" value="Ribosomal_uS2_bac/mit/plastid"/>
</dbReference>
<keyword evidence="2 5" id="KW-0689">Ribosomal protein</keyword>
<gene>
    <name evidence="5" type="ORF">Slin15195_G127730</name>
</gene>
<dbReference type="GO" id="GO:0003735">
    <property type="term" value="F:structural constituent of ribosome"/>
    <property type="evidence" value="ECO:0007669"/>
    <property type="project" value="InterPro"/>
</dbReference>
<proteinExistence type="inferred from homology"/>
<evidence type="ECO:0000256" key="3">
    <source>
        <dbReference type="ARBA" id="ARBA00023274"/>
    </source>
</evidence>
<dbReference type="AlphaFoldDB" id="A0A9Q9B1W0"/>
<sequence>MIIRALRLRHGRIALPRSIHTSTTRLSSLESTVSPNAEPGERVGLPQFTATAKETIGPNTIVDRTVPLNDPNHPVALDYAFAQHNKKFTSRVGSTIAPHYKPHELLTKPPSPRDITLEALIAAQAHIGHATSLWNPSNARYIFGVRGDHDPIHIISPDATASHLRRACKVVQGVAERGGLILFVGTRQGQARAVVKAAELSKGCHLFTKWIPGSITNGQQILGRCEKRVYTENDEDVTEKYRFEDQLFAKAAIKPDLVVCLNPLENYVLLHECGLNNIPTVGIIDTDANPTWVTYPIPANDDSLRAVQFICGVLGRAGQDGQEQRLRDARPRAGRPDGFVAYPAIHGLQAPEEDHRRDRRGGNTRSVGNAQRMKVAARAAPQTAAAAEEPLFPDDFEGADVKQHEADQAMLEAAERTIFENEFPSAAAADGATAIPSAEQMSGMETAETDQDLDDDVYASFNDSPDLSSVDQSLVDETYLPAEEQQTSAAEDAAQFGIHMPPTTSGAGKDDPVYSQAPSSGAGNDTMDQVSQVEQELGEQAPEVEGVPGGQGNPDVKVKDVDRESQREVDAAVVDVARREEQGKRGRK</sequence>
<protein>
    <submittedName>
        <fullName evidence="5">Ribosomal protein S2</fullName>
    </submittedName>
</protein>
<feature type="compositionally biased region" description="Basic and acidic residues" evidence="4">
    <location>
        <begin position="556"/>
        <end position="588"/>
    </location>
</feature>
<organism evidence="5 6">
    <name type="scientific">Septoria linicola</name>
    <dbReference type="NCBI Taxonomy" id="215465"/>
    <lineage>
        <taxon>Eukaryota</taxon>
        <taxon>Fungi</taxon>
        <taxon>Dikarya</taxon>
        <taxon>Ascomycota</taxon>
        <taxon>Pezizomycotina</taxon>
        <taxon>Dothideomycetes</taxon>
        <taxon>Dothideomycetidae</taxon>
        <taxon>Mycosphaerellales</taxon>
        <taxon>Mycosphaerellaceae</taxon>
        <taxon>Septoria</taxon>
    </lineage>
</organism>
<evidence type="ECO:0000313" key="5">
    <source>
        <dbReference type="EMBL" id="USW59454.1"/>
    </source>
</evidence>
<dbReference type="PRINTS" id="PR00395">
    <property type="entry name" value="RIBOSOMALS2"/>
</dbReference>
<dbReference type="OrthoDB" id="2320368at2759"/>
<dbReference type="CDD" id="cd01425">
    <property type="entry name" value="RPS2"/>
    <property type="match status" value="1"/>
</dbReference>
<dbReference type="Pfam" id="PF00318">
    <property type="entry name" value="Ribosomal_S2"/>
    <property type="match status" value="1"/>
</dbReference>
<dbReference type="InterPro" id="IPR018130">
    <property type="entry name" value="Ribosomal_uS2_CS"/>
</dbReference>
<dbReference type="Gene3D" id="3.40.50.10490">
    <property type="entry name" value="Glucose-6-phosphate isomerase like protein, domain 1"/>
    <property type="match status" value="1"/>
</dbReference>
<reference evidence="5" key="1">
    <citation type="submission" date="2022-06" db="EMBL/GenBank/DDBJ databases">
        <title>Complete genome sequences of two strains of the flax pathogen Septoria linicola.</title>
        <authorList>
            <person name="Lapalu N."/>
            <person name="Simon A."/>
            <person name="Demenou B."/>
            <person name="Paumier D."/>
            <person name="Guillot M.-P."/>
            <person name="Gout L."/>
            <person name="Valade R."/>
        </authorList>
    </citation>
    <scope>NUCLEOTIDE SEQUENCE</scope>
    <source>
        <strain evidence="5">SE15195</strain>
    </source>
</reference>
<dbReference type="HAMAP" id="MF_00291_B">
    <property type="entry name" value="Ribosomal_uS2_B"/>
    <property type="match status" value="1"/>
</dbReference>
<dbReference type="PROSITE" id="PS00962">
    <property type="entry name" value="RIBOSOMAL_S2_1"/>
    <property type="match status" value="1"/>
</dbReference>
<name>A0A9Q9B1W0_9PEZI</name>
<feature type="region of interest" description="Disordered" evidence="4">
    <location>
        <begin position="498"/>
        <end position="588"/>
    </location>
</feature>
<feature type="region of interest" description="Disordered" evidence="4">
    <location>
        <begin position="347"/>
        <end position="372"/>
    </location>
</feature>
<evidence type="ECO:0000256" key="4">
    <source>
        <dbReference type="SAM" id="MobiDB-lite"/>
    </source>
</evidence>